<gene>
    <name evidence="1" type="ORF">LTR37_005170</name>
</gene>
<proteinExistence type="predicted"/>
<evidence type="ECO:0000313" key="2">
    <source>
        <dbReference type="Proteomes" id="UP001281147"/>
    </source>
</evidence>
<dbReference type="EMBL" id="JAUTXU010000032">
    <property type="protein sequence ID" value="KAK3718357.1"/>
    <property type="molecule type" value="Genomic_DNA"/>
</dbReference>
<sequence>MSGKCVVEMSYCPMHMDHARWPQPHTIRFKHNSAGVRVLCLDGGGIRGIVELEVLRAIEQALGGEIPIQDFFDLIVGTSTGGIIALALGVQQLPVDRCIEMFTSLCHHAYTPRVKGMPLLDFAASISHGSKYKTKDFHSALKAAFGDHDYLFGGRSQSRSGSRARVAVTSTSSTGGRAIVIANYRRKDDGQPDYDFERPHEPELEMRVWEAAAATSAAPTYFKPFVNPLTRRTCLDGALQNNNPASLANRERKLIWPEAADADPDILLSLGTGQNRISILPKLSAKTTDWRTLQSTLQTPLTEAPRGMSRLLRSWSVLYNRVDDILNAEMAWASFRNDVVSADRSQRNSRRYIRFNPDLDKRAPSVDAKNELRSLQSTVERRLDRPHCVTAVQHVAHRLVASSFFVEVSKRTMHEDGTHRFECSILCKFEDGTNNLRALGRLLMKTTSTGFRPYILVRGDARRVESTAYDISPSTIRAMTDEARFSMTGVAVSVEDDTKPSNVTLVLHAHDGLEPEGFSLSGLPKVLANECADKPVTHTPSKYTSFNVRASPTSTLSVNKGSVSGIVSRSGSITLNARPSRKGLWTPTSGPLAGLKQLDRADSAPEVYSRPVNAEPNVSYQACKGPNRFWAYIGPTHMAKHRHLYPQHILEKFVPSVAAEPVELDAGDDTEIKRMAFSELPDHSNRPKRASVHHEVHSNPLPVIPQRERKDSARDLSDTSSVTETVIGDYTIKLPPAFPPKKRGFDPGELEEAIKAALG</sequence>
<reference evidence="1" key="1">
    <citation type="submission" date="2023-07" db="EMBL/GenBank/DDBJ databases">
        <title>Black Yeasts Isolated from many extreme environments.</title>
        <authorList>
            <person name="Coleine C."/>
            <person name="Stajich J.E."/>
            <person name="Selbmann L."/>
        </authorList>
    </citation>
    <scope>NUCLEOTIDE SEQUENCE</scope>
    <source>
        <strain evidence="1">CCFEE 5714</strain>
    </source>
</reference>
<accession>A0ACC3NLR0</accession>
<protein>
    <submittedName>
        <fullName evidence="1">Uncharacterized protein</fullName>
    </submittedName>
</protein>
<dbReference type="Proteomes" id="UP001281147">
    <property type="component" value="Unassembled WGS sequence"/>
</dbReference>
<comment type="caution">
    <text evidence="1">The sequence shown here is derived from an EMBL/GenBank/DDBJ whole genome shotgun (WGS) entry which is preliminary data.</text>
</comment>
<name>A0ACC3NLR0_9PEZI</name>
<evidence type="ECO:0000313" key="1">
    <source>
        <dbReference type="EMBL" id="KAK3718357.1"/>
    </source>
</evidence>
<keyword evidence="2" id="KW-1185">Reference proteome</keyword>
<organism evidence="1 2">
    <name type="scientific">Vermiconidia calcicola</name>
    <dbReference type="NCBI Taxonomy" id="1690605"/>
    <lineage>
        <taxon>Eukaryota</taxon>
        <taxon>Fungi</taxon>
        <taxon>Dikarya</taxon>
        <taxon>Ascomycota</taxon>
        <taxon>Pezizomycotina</taxon>
        <taxon>Dothideomycetes</taxon>
        <taxon>Dothideomycetidae</taxon>
        <taxon>Mycosphaerellales</taxon>
        <taxon>Extremaceae</taxon>
        <taxon>Vermiconidia</taxon>
    </lineage>
</organism>